<sequence>MSHQQVQRYPERMISGEVVAAKTDILNRWTGAILRSSETADTIAAAGGLRGDQPTHYAPCPLITDLPKAPHA</sequence>
<name>A0A6J5QJI8_9CAUD</name>
<protein>
    <submittedName>
        <fullName evidence="1">Uncharacterized protein</fullName>
    </submittedName>
</protein>
<accession>A0A6J5QJI8</accession>
<dbReference type="EMBL" id="LR797061">
    <property type="protein sequence ID" value="CAB4184789.1"/>
    <property type="molecule type" value="Genomic_DNA"/>
</dbReference>
<organism evidence="1">
    <name type="scientific">uncultured Caudovirales phage</name>
    <dbReference type="NCBI Taxonomy" id="2100421"/>
    <lineage>
        <taxon>Viruses</taxon>
        <taxon>Duplodnaviria</taxon>
        <taxon>Heunggongvirae</taxon>
        <taxon>Uroviricota</taxon>
        <taxon>Caudoviricetes</taxon>
        <taxon>Peduoviridae</taxon>
        <taxon>Maltschvirus</taxon>
        <taxon>Maltschvirus maltsch</taxon>
    </lineage>
</organism>
<reference evidence="1" key="1">
    <citation type="submission" date="2020-05" db="EMBL/GenBank/DDBJ databases">
        <authorList>
            <person name="Chiriac C."/>
            <person name="Salcher M."/>
            <person name="Ghai R."/>
            <person name="Kavagutti S V."/>
        </authorList>
    </citation>
    <scope>NUCLEOTIDE SEQUENCE</scope>
</reference>
<gene>
    <name evidence="1" type="ORF">UFOVP1122_32</name>
</gene>
<evidence type="ECO:0000313" key="1">
    <source>
        <dbReference type="EMBL" id="CAB4184789.1"/>
    </source>
</evidence>
<proteinExistence type="predicted"/>